<dbReference type="EMBL" id="JAODUO010000876">
    <property type="protein sequence ID" value="KAK2173425.1"/>
    <property type="molecule type" value="Genomic_DNA"/>
</dbReference>
<keyword evidence="1" id="KW-0175">Coiled coil</keyword>
<name>A0AAD9NKI6_RIDPI</name>
<dbReference type="Proteomes" id="UP001209878">
    <property type="component" value="Unassembled WGS sequence"/>
</dbReference>
<comment type="caution">
    <text evidence="3">The sequence shown here is derived from an EMBL/GenBank/DDBJ whole genome shotgun (WGS) entry which is preliminary data.</text>
</comment>
<dbReference type="GO" id="GO:0005737">
    <property type="term" value="C:cytoplasm"/>
    <property type="evidence" value="ECO:0007669"/>
    <property type="project" value="TreeGrafter"/>
</dbReference>
<evidence type="ECO:0000256" key="1">
    <source>
        <dbReference type="SAM" id="Coils"/>
    </source>
</evidence>
<evidence type="ECO:0000313" key="4">
    <source>
        <dbReference type="Proteomes" id="UP001209878"/>
    </source>
</evidence>
<feature type="compositionally biased region" description="Basic and acidic residues" evidence="2">
    <location>
        <begin position="484"/>
        <end position="498"/>
    </location>
</feature>
<evidence type="ECO:0000313" key="3">
    <source>
        <dbReference type="EMBL" id="KAK2173425.1"/>
    </source>
</evidence>
<dbReference type="AlphaFoldDB" id="A0AAD9NKI6"/>
<dbReference type="InterPro" id="IPR000048">
    <property type="entry name" value="IQ_motif_EF-hand-BS"/>
</dbReference>
<feature type="compositionally biased region" description="Basic and acidic residues" evidence="2">
    <location>
        <begin position="39"/>
        <end position="48"/>
    </location>
</feature>
<keyword evidence="4" id="KW-1185">Reference proteome</keyword>
<dbReference type="SUPFAM" id="SSF52540">
    <property type="entry name" value="P-loop containing nucleoside triphosphate hydrolases"/>
    <property type="match status" value="1"/>
</dbReference>
<dbReference type="PANTHER" id="PTHR45615">
    <property type="entry name" value="MYOSIN HEAVY CHAIN, NON-MUSCLE"/>
    <property type="match status" value="1"/>
</dbReference>
<evidence type="ECO:0008006" key="5">
    <source>
        <dbReference type="Google" id="ProtNLM"/>
    </source>
</evidence>
<dbReference type="Pfam" id="PF00612">
    <property type="entry name" value="IQ"/>
    <property type="match status" value="1"/>
</dbReference>
<gene>
    <name evidence="3" type="ORF">NP493_876g00017</name>
</gene>
<dbReference type="Gene3D" id="1.20.5.4820">
    <property type="match status" value="1"/>
</dbReference>
<dbReference type="GO" id="GO:0032982">
    <property type="term" value="C:myosin filament"/>
    <property type="evidence" value="ECO:0007669"/>
    <property type="project" value="TreeGrafter"/>
</dbReference>
<accession>A0AAD9NKI6</accession>
<dbReference type="GO" id="GO:0016460">
    <property type="term" value="C:myosin II complex"/>
    <property type="evidence" value="ECO:0007669"/>
    <property type="project" value="TreeGrafter"/>
</dbReference>
<protein>
    <recommendedName>
        <fullName evidence="5">Unconventional myosin-XVIIIa-like</fullName>
    </recommendedName>
</protein>
<dbReference type="PANTHER" id="PTHR45615:SF36">
    <property type="entry name" value="MYOSIN HEAVY CHAIN-LIKE, ISOFORM B-RELATED"/>
    <property type="match status" value="1"/>
</dbReference>
<feature type="region of interest" description="Disordered" evidence="2">
    <location>
        <begin position="476"/>
        <end position="547"/>
    </location>
</feature>
<feature type="coiled-coil region" evidence="1">
    <location>
        <begin position="334"/>
        <end position="375"/>
    </location>
</feature>
<feature type="region of interest" description="Disordered" evidence="2">
    <location>
        <begin position="1"/>
        <end position="48"/>
    </location>
</feature>
<dbReference type="GO" id="GO:0031032">
    <property type="term" value="P:actomyosin structure organization"/>
    <property type="evidence" value="ECO:0007669"/>
    <property type="project" value="TreeGrafter"/>
</dbReference>
<evidence type="ECO:0000256" key="2">
    <source>
        <dbReference type="SAM" id="MobiDB-lite"/>
    </source>
</evidence>
<dbReference type="PROSITE" id="PS50096">
    <property type="entry name" value="IQ"/>
    <property type="match status" value="1"/>
</dbReference>
<sequence>MPPELQFGVRRRDSSTSSEMSSVKDTKVKVKPSTPSVPESDRMPPLFDERWSRQSSITVYSEKFSAETANAVSIDAANKLKTLNIDKDKLKSLGKRPKRHKARSEMLIDIKSKLRTVTVEMPKSSFGNIRKRVFSDTSTVSDTTQPLPRVKVVKSVSTPVSIETTEERSLTPSSTSSLLGVPTHVLQRSKSFSGQGSLLRDKPYTRAMSICQERPLVLCDSRSLTCLSPSPPILRYKSECHVDYVPKPRRSEVQVFFRAGGLAPLEDARDQKVTGVLIGLQSRCRGYLARQKLKKLKLQHLAITCVQRNVKKYVAIKEWPWWRLYTKIQPLLDVHRTEEELKEREVELEQLKAKYEKADKERNDFRQVAEKLQAKLSEISVDLAEEHTTSSKATELLESETVGRIQMERELKEMSSKYHALQKKLERTEMDLMQTNMMLTSLDAELDEDDVDGDIYKERYERTRREMEFLRKRLEQEKEEEAEKFESSKKHLERKLAEAGEETEDQRRQVANLKRKSHRLTQDMQDMKLHLEEQLGRNSELEKKQRK</sequence>
<reference evidence="3" key="1">
    <citation type="journal article" date="2023" name="Mol. Biol. Evol.">
        <title>Third-Generation Sequencing Reveals the Adaptive Role of the Epigenome in Three Deep-Sea Polychaetes.</title>
        <authorList>
            <person name="Perez M."/>
            <person name="Aroh O."/>
            <person name="Sun Y."/>
            <person name="Lan Y."/>
            <person name="Juniper S.K."/>
            <person name="Young C.R."/>
            <person name="Angers B."/>
            <person name="Qian P.Y."/>
        </authorList>
    </citation>
    <scope>NUCLEOTIDE SEQUENCE</scope>
    <source>
        <strain evidence="3">R07B-5</strain>
    </source>
</reference>
<organism evidence="3 4">
    <name type="scientific">Ridgeia piscesae</name>
    <name type="common">Tubeworm</name>
    <dbReference type="NCBI Taxonomy" id="27915"/>
    <lineage>
        <taxon>Eukaryota</taxon>
        <taxon>Metazoa</taxon>
        <taxon>Spiralia</taxon>
        <taxon>Lophotrochozoa</taxon>
        <taxon>Annelida</taxon>
        <taxon>Polychaeta</taxon>
        <taxon>Sedentaria</taxon>
        <taxon>Canalipalpata</taxon>
        <taxon>Sabellida</taxon>
        <taxon>Siboglinidae</taxon>
        <taxon>Ridgeia</taxon>
    </lineage>
</organism>
<dbReference type="GO" id="GO:0051015">
    <property type="term" value="F:actin filament binding"/>
    <property type="evidence" value="ECO:0007669"/>
    <property type="project" value="TreeGrafter"/>
</dbReference>
<dbReference type="InterPro" id="IPR027417">
    <property type="entry name" value="P-loop_NTPase"/>
</dbReference>
<proteinExistence type="predicted"/>
<dbReference type="Gene3D" id="1.20.5.340">
    <property type="match status" value="1"/>
</dbReference>
<feature type="compositionally biased region" description="Basic and acidic residues" evidence="2">
    <location>
        <begin position="525"/>
        <end position="547"/>
    </location>
</feature>